<dbReference type="Gene3D" id="3.40.50.1820">
    <property type="entry name" value="alpha/beta hydrolase"/>
    <property type="match status" value="1"/>
</dbReference>
<dbReference type="EMBL" id="JBHUGS010000001">
    <property type="protein sequence ID" value="MFD1949820.1"/>
    <property type="molecule type" value="Genomic_DNA"/>
</dbReference>
<organism evidence="2 3">
    <name type="scientific">Sphingomonas arantia</name>
    <dbReference type="NCBI Taxonomy" id="1460676"/>
    <lineage>
        <taxon>Bacteria</taxon>
        <taxon>Pseudomonadati</taxon>
        <taxon>Pseudomonadota</taxon>
        <taxon>Alphaproteobacteria</taxon>
        <taxon>Sphingomonadales</taxon>
        <taxon>Sphingomonadaceae</taxon>
        <taxon>Sphingomonas</taxon>
    </lineage>
</organism>
<dbReference type="InterPro" id="IPR050266">
    <property type="entry name" value="AB_hydrolase_sf"/>
</dbReference>
<comment type="caution">
    <text evidence="2">The sequence shown here is derived from an EMBL/GenBank/DDBJ whole genome shotgun (WGS) entry which is preliminary data.</text>
</comment>
<proteinExistence type="predicted"/>
<accession>A0ABW4TT29</accession>
<dbReference type="GO" id="GO:0016787">
    <property type="term" value="F:hydrolase activity"/>
    <property type="evidence" value="ECO:0007669"/>
    <property type="project" value="UniProtKB-KW"/>
</dbReference>
<dbReference type="PRINTS" id="PR00111">
    <property type="entry name" value="ABHYDROLASE"/>
</dbReference>
<dbReference type="PANTHER" id="PTHR43798:SF29">
    <property type="entry name" value="AB HYDROLASE-1 DOMAIN-CONTAINING PROTEIN"/>
    <property type="match status" value="1"/>
</dbReference>
<keyword evidence="2" id="KW-0378">Hydrolase</keyword>
<keyword evidence="3" id="KW-1185">Reference proteome</keyword>
<dbReference type="Proteomes" id="UP001597400">
    <property type="component" value="Unassembled WGS sequence"/>
</dbReference>
<sequence>MMMRGSSAAPLMMLPGLLCDARMFAAQRARFPDAVVIDGFGMVDDLAEMARITLNVAPRRISLLGHSMGARVALEMIRLAPERIERLALVSTGVHGPRDGEADRRRELLELGRRQGAEALVDRWLPGMVAPDRIEATALIEPLRHMCVEAGVETFAAQIAALLGRPEVRSLLPTIRCPTAVIVGSEDAWSPPDQHAEIAAAIPGAQLRVIPGAGHMLPAEAPDAFDDAVADWLALPMFSYNQTERGTIA</sequence>
<feature type="domain" description="AB hydrolase-1" evidence="1">
    <location>
        <begin position="46"/>
        <end position="227"/>
    </location>
</feature>
<dbReference type="PANTHER" id="PTHR43798">
    <property type="entry name" value="MONOACYLGLYCEROL LIPASE"/>
    <property type="match status" value="1"/>
</dbReference>
<dbReference type="InterPro" id="IPR029058">
    <property type="entry name" value="AB_hydrolase_fold"/>
</dbReference>
<reference evidence="3" key="1">
    <citation type="journal article" date="2019" name="Int. J. Syst. Evol. Microbiol.">
        <title>The Global Catalogue of Microorganisms (GCM) 10K type strain sequencing project: providing services to taxonomists for standard genome sequencing and annotation.</title>
        <authorList>
            <consortium name="The Broad Institute Genomics Platform"/>
            <consortium name="The Broad Institute Genome Sequencing Center for Infectious Disease"/>
            <person name="Wu L."/>
            <person name="Ma J."/>
        </authorList>
    </citation>
    <scope>NUCLEOTIDE SEQUENCE [LARGE SCALE GENOMIC DNA]</scope>
    <source>
        <strain evidence="3">CGMCC 1.12702</strain>
    </source>
</reference>
<dbReference type="Pfam" id="PF12697">
    <property type="entry name" value="Abhydrolase_6"/>
    <property type="match status" value="1"/>
</dbReference>
<name>A0ABW4TT29_9SPHN</name>
<evidence type="ECO:0000313" key="3">
    <source>
        <dbReference type="Proteomes" id="UP001597400"/>
    </source>
</evidence>
<evidence type="ECO:0000259" key="1">
    <source>
        <dbReference type="Pfam" id="PF12697"/>
    </source>
</evidence>
<gene>
    <name evidence="2" type="ORF">ACFSGX_03435</name>
</gene>
<dbReference type="InterPro" id="IPR000073">
    <property type="entry name" value="AB_hydrolase_1"/>
</dbReference>
<protein>
    <submittedName>
        <fullName evidence="2">Alpha/beta fold hydrolase</fullName>
    </submittedName>
</protein>
<dbReference type="SUPFAM" id="SSF53474">
    <property type="entry name" value="alpha/beta-Hydrolases"/>
    <property type="match status" value="1"/>
</dbReference>
<evidence type="ECO:0000313" key="2">
    <source>
        <dbReference type="EMBL" id="MFD1949820.1"/>
    </source>
</evidence>